<dbReference type="EMBL" id="JBGMDY010000009">
    <property type="protein sequence ID" value="KAL2323616.1"/>
    <property type="molecule type" value="Genomic_DNA"/>
</dbReference>
<reference evidence="1 2" key="1">
    <citation type="submission" date="2024-08" db="EMBL/GenBank/DDBJ databases">
        <title>Insights into the chromosomal genome structure of Flemingia macrophylla.</title>
        <authorList>
            <person name="Ding Y."/>
            <person name="Zhao Y."/>
            <person name="Bi W."/>
            <person name="Wu M."/>
            <person name="Zhao G."/>
            <person name="Gong Y."/>
            <person name="Li W."/>
            <person name="Zhang P."/>
        </authorList>
    </citation>
    <scope>NUCLEOTIDE SEQUENCE [LARGE SCALE GENOMIC DNA]</scope>
    <source>
        <strain evidence="1">DYQJB</strain>
        <tissue evidence="1">Leaf</tissue>
    </source>
</reference>
<dbReference type="Proteomes" id="UP001603857">
    <property type="component" value="Unassembled WGS sequence"/>
</dbReference>
<evidence type="ECO:0000313" key="2">
    <source>
        <dbReference type="Proteomes" id="UP001603857"/>
    </source>
</evidence>
<protein>
    <submittedName>
        <fullName evidence="1">Uncharacterized protein</fullName>
    </submittedName>
</protein>
<sequence>MSATALMQKATQKGSAAINASLLCGFGVMSSSSASNGLQWGQQQVESESGLGLGLPACDGGSELKELMMGTTPSSKGGIQNLKFVVTIGKGEGEDKTYRRRKEDPNSNSKTTQVMSFDYKLLRCYK</sequence>
<accession>A0ABD1LJH9</accession>
<organism evidence="1 2">
    <name type="scientific">Flemingia macrophylla</name>
    <dbReference type="NCBI Taxonomy" id="520843"/>
    <lineage>
        <taxon>Eukaryota</taxon>
        <taxon>Viridiplantae</taxon>
        <taxon>Streptophyta</taxon>
        <taxon>Embryophyta</taxon>
        <taxon>Tracheophyta</taxon>
        <taxon>Spermatophyta</taxon>
        <taxon>Magnoliopsida</taxon>
        <taxon>eudicotyledons</taxon>
        <taxon>Gunneridae</taxon>
        <taxon>Pentapetalae</taxon>
        <taxon>rosids</taxon>
        <taxon>fabids</taxon>
        <taxon>Fabales</taxon>
        <taxon>Fabaceae</taxon>
        <taxon>Papilionoideae</taxon>
        <taxon>50 kb inversion clade</taxon>
        <taxon>NPAAA clade</taxon>
        <taxon>indigoferoid/millettioid clade</taxon>
        <taxon>Phaseoleae</taxon>
        <taxon>Flemingia</taxon>
    </lineage>
</organism>
<name>A0ABD1LJH9_9FABA</name>
<proteinExistence type="predicted"/>
<keyword evidence="2" id="KW-1185">Reference proteome</keyword>
<dbReference type="AlphaFoldDB" id="A0ABD1LJH9"/>
<comment type="caution">
    <text evidence="1">The sequence shown here is derived from an EMBL/GenBank/DDBJ whole genome shotgun (WGS) entry which is preliminary data.</text>
</comment>
<gene>
    <name evidence="1" type="ORF">Fmac_027995</name>
</gene>
<evidence type="ECO:0000313" key="1">
    <source>
        <dbReference type="EMBL" id="KAL2323616.1"/>
    </source>
</evidence>